<gene>
    <name evidence="1" type="ORF">CUU63_09940</name>
</gene>
<reference evidence="1 2" key="1">
    <citation type="submission" date="2017-12" db="EMBL/GenBank/DDBJ databases">
        <title>Comparative Functional Genomics of Dry Heat Resistant strains isolated from the Viking Spacecraft.</title>
        <authorList>
            <person name="Seuylemezian A."/>
            <person name="Cooper K."/>
            <person name="Vaishampayan P."/>
        </authorList>
    </citation>
    <scope>NUCLEOTIDE SEQUENCE [LARGE SCALE GENOMIC DNA]</scope>
    <source>
        <strain evidence="1 2">V48-19</strain>
    </source>
</reference>
<dbReference type="Proteomes" id="UP000234803">
    <property type="component" value="Unassembled WGS sequence"/>
</dbReference>
<sequence length="95" mass="10935">MEIKVGQYYALESTEEGSTEVNIIKILPNKPNMLDVFVCTETLYIKDGQVCDLYTNDWVKDSIQREATESEIQLFKNTREKMSDLKSYGELVSSE</sequence>
<dbReference type="RefSeq" id="WP_101860456.1">
    <property type="nucleotide sequence ID" value="NZ_PGUV01000007.1"/>
</dbReference>
<comment type="caution">
    <text evidence="1">The sequence shown here is derived from an EMBL/GenBank/DDBJ whole genome shotgun (WGS) entry which is preliminary data.</text>
</comment>
<protein>
    <submittedName>
        <fullName evidence="1">Uncharacterized protein</fullName>
    </submittedName>
</protein>
<evidence type="ECO:0000313" key="2">
    <source>
        <dbReference type="Proteomes" id="UP000234803"/>
    </source>
</evidence>
<accession>A0A9Q6A8Z9</accession>
<dbReference type="EMBL" id="PGUV01000007">
    <property type="protein sequence ID" value="PLS07610.1"/>
    <property type="molecule type" value="Genomic_DNA"/>
</dbReference>
<dbReference type="AlphaFoldDB" id="A0A9Q6A8Z9"/>
<evidence type="ECO:0000313" key="1">
    <source>
        <dbReference type="EMBL" id="PLS07610.1"/>
    </source>
</evidence>
<proteinExistence type="predicted"/>
<name>A0A9Q6A8Z9_9BACI</name>
<organism evidence="1 2">
    <name type="scientific">Bacillus halotolerans</name>
    <dbReference type="NCBI Taxonomy" id="260554"/>
    <lineage>
        <taxon>Bacteria</taxon>
        <taxon>Bacillati</taxon>
        <taxon>Bacillota</taxon>
        <taxon>Bacilli</taxon>
        <taxon>Bacillales</taxon>
        <taxon>Bacillaceae</taxon>
        <taxon>Bacillus</taxon>
    </lineage>
</organism>